<gene>
    <name evidence="1" type="ORF">CKO28_00925</name>
</gene>
<protein>
    <submittedName>
        <fullName evidence="1">Uncharacterized protein</fullName>
    </submittedName>
</protein>
<dbReference type="Proteomes" id="UP001296873">
    <property type="component" value="Unassembled WGS sequence"/>
</dbReference>
<proteinExistence type="predicted"/>
<reference evidence="1 2" key="1">
    <citation type="journal article" date="2020" name="Microorganisms">
        <title>Osmotic Adaptation and Compatible Solute Biosynthesis of Phototrophic Bacteria as Revealed from Genome Analyses.</title>
        <authorList>
            <person name="Imhoff J.F."/>
            <person name="Rahn T."/>
            <person name="Kunzel S."/>
            <person name="Keller A."/>
            <person name="Neulinger S.C."/>
        </authorList>
    </citation>
    <scope>NUCLEOTIDE SEQUENCE [LARGE SCALE GENOMIC DNA]</scope>
    <source>
        <strain evidence="1 2">DSM 9895</strain>
    </source>
</reference>
<keyword evidence="2" id="KW-1185">Reference proteome</keyword>
<dbReference type="EMBL" id="NRRL01000001">
    <property type="protein sequence ID" value="MBK1666605.1"/>
    <property type="molecule type" value="Genomic_DNA"/>
</dbReference>
<name>A0ABS1DB02_9PROT</name>
<sequence length="168" mass="18964">MLQRGFAHRFFDVPMTLSPRRVALTRSGWSLIASLHPDRPAPWEVAMSVARDVMGWAIDTSDGREGLEVRARMPGTQIVRGLRLPFWKQDPAIFNPLMQIDDAYLAFSQAAQRFPIRGIQQRQQPGTDFWTISIEMEAGRQISVEAHDAGPEGVIRALLEVARVERQA</sequence>
<evidence type="ECO:0000313" key="1">
    <source>
        <dbReference type="EMBL" id="MBK1666605.1"/>
    </source>
</evidence>
<evidence type="ECO:0000313" key="2">
    <source>
        <dbReference type="Proteomes" id="UP001296873"/>
    </source>
</evidence>
<comment type="caution">
    <text evidence="1">The sequence shown here is derived from an EMBL/GenBank/DDBJ whole genome shotgun (WGS) entry which is preliminary data.</text>
</comment>
<accession>A0ABS1DB02</accession>
<organism evidence="1 2">
    <name type="scientific">Rhodovibrio sodomensis</name>
    <dbReference type="NCBI Taxonomy" id="1088"/>
    <lineage>
        <taxon>Bacteria</taxon>
        <taxon>Pseudomonadati</taxon>
        <taxon>Pseudomonadota</taxon>
        <taxon>Alphaproteobacteria</taxon>
        <taxon>Rhodospirillales</taxon>
        <taxon>Rhodovibrionaceae</taxon>
        <taxon>Rhodovibrio</taxon>
    </lineage>
</organism>